<keyword evidence="5" id="KW-0325">Glycoprotein</keyword>
<keyword evidence="12" id="KW-1185">Reference proteome</keyword>
<dbReference type="GO" id="GO:0030889">
    <property type="term" value="P:negative regulation of B cell proliferation"/>
    <property type="evidence" value="ECO:0007669"/>
    <property type="project" value="TreeGrafter"/>
</dbReference>
<feature type="domain" description="Death" evidence="9">
    <location>
        <begin position="426"/>
        <end position="509"/>
    </location>
</feature>
<dbReference type="InterPro" id="IPR034034">
    <property type="entry name" value="TNFRSF21_N"/>
</dbReference>
<feature type="region of interest" description="Disordered" evidence="7">
    <location>
        <begin position="332"/>
        <end position="351"/>
    </location>
</feature>
<evidence type="ECO:0008006" key="13">
    <source>
        <dbReference type="Google" id="ProtNLM"/>
    </source>
</evidence>
<dbReference type="InterPro" id="IPR001368">
    <property type="entry name" value="TNFR/NGFR_Cys_rich_reg"/>
</dbReference>
<evidence type="ECO:0000256" key="8">
    <source>
        <dbReference type="SAM" id="Phobius"/>
    </source>
</evidence>
<keyword evidence="3" id="KW-0677">Repeat</keyword>
<evidence type="ECO:0000256" key="7">
    <source>
        <dbReference type="SAM" id="MobiDB-lite"/>
    </source>
</evidence>
<dbReference type="PROSITE" id="PS50050">
    <property type="entry name" value="TNFR_NGFR_2"/>
    <property type="match status" value="1"/>
</dbReference>
<feature type="disulfide bond" evidence="6">
    <location>
        <begin position="103"/>
        <end position="118"/>
    </location>
</feature>
<dbReference type="PRINTS" id="PR01971">
    <property type="entry name" value="TNFACTORR21"/>
</dbReference>
<dbReference type="PANTHER" id="PTHR46921">
    <property type="entry name" value="TUMOR NECROSIS FACTOR RECEPTOR SUPERFAMILY MEMBER 21"/>
    <property type="match status" value="1"/>
</dbReference>
<dbReference type="PROSITE" id="PS50017">
    <property type="entry name" value="DEATH_DOMAIN"/>
    <property type="match status" value="1"/>
</dbReference>
<dbReference type="GO" id="GO:0097252">
    <property type="term" value="P:oligodendrocyte apoptotic process"/>
    <property type="evidence" value="ECO:0007669"/>
    <property type="project" value="TreeGrafter"/>
</dbReference>
<comment type="caution">
    <text evidence="11">The sequence shown here is derived from an EMBL/GenBank/DDBJ whole genome shotgun (WGS) entry which is preliminary data.</text>
</comment>
<keyword evidence="8" id="KW-0812">Transmembrane</keyword>
<sequence length="696" mass="75709">MEEACCAAQATAATAAATAFHPGASRRPGIAFVSSLLVGFMFLGAIDAQSELTSEQNTVSLSSGTYSHLDSATNTQLSCDKCPAGTYVSKHCTVTTLRECSPCDTGTFTKHENGLERCHTCRKPCALPMVERTHCTTSTNRECACPPGTFLSGNNCTRYSECPIGWGVRKKGTDIEDVKCKPCPRGTFSAVPSSVLRCKTFTNCSQKNLVVTKPGTKERDNVCGPPSTSHNAAGLLSSPEKDEEDLQASATTVLPKGVNSSASSFTATPPPSTYTDMAKLTGTDNETSSNETVPDGVTSSDSLTPLNHQQIHYHKLTPSILKGQSALEMSGSVKSSIPYKPPKRGSPRQNGHKHFDINEHLPWMIVLLLLLVLVVIVVCSVRKSSRTLKKGPRQDPSSIVERSVLKKSSTPSQNKEKWIYYCNGHGIDILKLVAAQLGSQWKDVYQFLCNASERELAAFTNGYSADHERAYAALQHWTVRGPEASLAQLINALRQHRRTDVVEKIRGLMEDTTQGQVHMEESLSTEGFPKGPCLSGSNQFSQPQSWQLEADKLPLPVNPAPLSPAPSPNPQPDPAIVPVDPSPLEKNKCFFVDESEPLLRCDSTSSGSSALSRTGSFITKEKKDTVLRQVRLDPCDLQPIFDDMLHILNPEELHAIEEISQAEDKLDRLFEIAGVKSQEASQTLLDSVYSHLPDLL</sequence>
<dbReference type="PANTHER" id="PTHR46921:SF1">
    <property type="entry name" value="TUMOR NECROSIS FACTOR RECEPTOR SUPERFAMILY MEMBER 21"/>
    <property type="match status" value="1"/>
</dbReference>
<feature type="disulfide bond" evidence="6">
    <location>
        <begin position="125"/>
        <end position="143"/>
    </location>
</feature>
<comment type="caution">
    <text evidence="6">Lacks conserved residue(s) required for the propagation of feature annotation.</text>
</comment>
<organism evidence="11 12">
    <name type="scientific">Phrynocephalus forsythii</name>
    <dbReference type="NCBI Taxonomy" id="171643"/>
    <lineage>
        <taxon>Eukaryota</taxon>
        <taxon>Metazoa</taxon>
        <taxon>Chordata</taxon>
        <taxon>Craniata</taxon>
        <taxon>Vertebrata</taxon>
        <taxon>Euteleostomi</taxon>
        <taxon>Lepidosauria</taxon>
        <taxon>Squamata</taxon>
        <taxon>Bifurcata</taxon>
        <taxon>Unidentata</taxon>
        <taxon>Episquamata</taxon>
        <taxon>Toxicofera</taxon>
        <taxon>Iguania</taxon>
        <taxon>Acrodonta</taxon>
        <taxon>Agamidae</taxon>
        <taxon>Agaminae</taxon>
        <taxon>Phrynocephalus</taxon>
    </lineage>
</organism>
<protein>
    <recommendedName>
        <fullName evidence="13">Tumor necrosis factor receptor superfamily member 21</fullName>
    </recommendedName>
</protein>
<keyword evidence="8" id="KW-0472">Membrane</keyword>
<dbReference type="SMART" id="SM00005">
    <property type="entry name" value="DEATH"/>
    <property type="match status" value="1"/>
</dbReference>
<dbReference type="InterPro" id="IPR034037">
    <property type="entry name" value="TNFRSF21_death"/>
</dbReference>
<dbReference type="Gene3D" id="1.10.533.10">
    <property type="entry name" value="Death Domain, Fas"/>
    <property type="match status" value="2"/>
</dbReference>
<dbReference type="Proteomes" id="UP001142489">
    <property type="component" value="Unassembled WGS sequence"/>
</dbReference>
<keyword evidence="4 6" id="KW-1015">Disulfide bond</keyword>
<evidence type="ECO:0000256" key="4">
    <source>
        <dbReference type="ARBA" id="ARBA00023157"/>
    </source>
</evidence>
<name>A0A9Q0YA01_9SAUR</name>
<feature type="region of interest" description="Disordered" evidence="7">
    <location>
        <begin position="554"/>
        <end position="574"/>
    </location>
</feature>
<evidence type="ECO:0000259" key="9">
    <source>
        <dbReference type="PROSITE" id="PS50017"/>
    </source>
</evidence>
<dbReference type="Gene3D" id="2.10.50.10">
    <property type="entry name" value="Tumor Necrosis Factor Receptor, subunit A, domain 2"/>
    <property type="match status" value="2"/>
</dbReference>
<evidence type="ECO:0000256" key="2">
    <source>
        <dbReference type="ARBA" id="ARBA00022729"/>
    </source>
</evidence>
<evidence type="ECO:0000313" key="12">
    <source>
        <dbReference type="Proteomes" id="UP001142489"/>
    </source>
</evidence>
<dbReference type="InterPro" id="IPR011029">
    <property type="entry name" value="DEATH-like_dom_sf"/>
</dbReference>
<dbReference type="EMBL" id="JAPFRF010000001">
    <property type="protein sequence ID" value="KAJ7346026.1"/>
    <property type="molecule type" value="Genomic_DNA"/>
</dbReference>
<dbReference type="AlphaFoldDB" id="A0A9Q0YA01"/>
<feature type="repeat" description="TNFR-Cys" evidence="6">
    <location>
        <begin position="102"/>
        <end position="143"/>
    </location>
</feature>
<feature type="region of interest" description="Disordered" evidence="7">
    <location>
        <begin position="215"/>
        <end position="304"/>
    </location>
</feature>
<dbReference type="GO" id="GO:0031642">
    <property type="term" value="P:negative regulation of myelination"/>
    <property type="evidence" value="ECO:0007669"/>
    <property type="project" value="TreeGrafter"/>
</dbReference>
<dbReference type="GO" id="GO:0042130">
    <property type="term" value="P:negative regulation of T cell proliferation"/>
    <property type="evidence" value="ECO:0007669"/>
    <property type="project" value="TreeGrafter"/>
</dbReference>
<dbReference type="GO" id="GO:0005886">
    <property type="term" value="C:plasma membrane"/>
    <property type="evidence" value="ECO:0007669"/>
    <property type="project" value="TreeGrafter"/>
</dbReference>
<feature type="transmembrane region" description="Helical" evidence="8">
    <location>
        <begin position="361"/>
        <end position="381"/>
    </location>
</feature>
<evidence type="ECO:0000313" key="11">
    <source>
        <dbReference type="EMBL" id="KAJ7346026.1"/>
    </source>
</evidence>
<reference evidence="11" key="1">
    <citation type="journal article" date="2023" name="DNA Res.">
        <title>Chromosome-level genome assembly of Phrynocephalus forsythii using third-generation DNA sequencing and Hi-C analysis.</title>
        <authorList>
            <person name="Qi Y."/>
            <person name="Zhao W."/>
            <person name="Zhao Y."/>
            <person name="Niu C."/>
            <person name="Cao S."/>
            <person name="Zhang Y."/>
        </authorList>
    </citation>
    <scope>NUCLEOTIDE SEQUENCE</scope>
    <source>
        <tissue evidence="11">Muscle</tissue>
    </source>
</reference>
<keyword evidence="1" id="KW-0053">Apoptosis</keyword>
<dbReference type="GO" id="GO:0007165">
    <property type="term" value="P:signal transduction"/>
    <property type="evidence" value="ECO:0007669"/>
    <property type="project" value="InterPro"/>
</dbReference>
<evidence type="ECO:0000259" key="10">
    <source>
        <dbReference type="PROSITE" id="PS50050"/>
    </source>
</evidence>
<dbReference type="SMART" id="SM00208">
    <property type="entry name" value="TNFR"/>
    <property type="match status" value="4"/>
</dbReference>
<evidence type="ECO:0000256" key="1">
    <source>
        <dbReference type="ARBA" id="ARBA00022703"/>
    </source>
</evidence>
<dbReference type="Pfam" id="PF00020">
    <property type="entry name" value="TNFR_c6"/>
    <property type="match status" value="2"/>
</dbReference>
<keyword evidence="8" id="KW-1133">Transmembrane helix</keyword>
<dbReference type="InterPro" id="IPR000488">
    <property type="entry name" value="Death_dom"/>
</dbReference>
<feature type="compositionally biased region" description="Basic residues" evidence="7">
    <location>
        <begin position="341"/>
        <end position="351"/>
    </location>
</feature>
<dbReference type="FunFam" id="1.10.533.10:FF:000009">
    <property type="entry name" value="tumor necrosis factor receptor superfamily member 21"/>
    <property type="match status" value="1"/>
</dbReference>
<feature type="compositionally biased region" description="Pro residues" evidence="7">
    <location>
        <begin position="556"/>
        <end position="574"/>
    </location>
</feature>
<dbReference type="SUPFAM" id="SSF57586">
    <property type="entry name" value="TNF receptor-like"/>
    <property type="match status" value="2"/>
</dbReference>
<dbReference type="SMART" id="SM01411">
    <property type="entry name" value="Ephrin_rec_like"/>
    <property type="match status" value="2"/>
</dbReference>
<proteinExistence type="predicted"/>
<dbReference type="CDD" id="cd08778">
    <property type="entry name" value="Death_TNFRSF21"/>
    <property type="match status" value="1"/>
</dbReference>
<dbReference type="CDD" id="cd10583">
    <property type="entry name" value="TNFRSF21"/>
    <property type="match status" value="1"/>
</dbReference>
<evidence type="ECO:0000256" key="3">
    <source>
        <dbReference type="ARBA" id="ARBA00022737"/>
    </source>
</evidence>
<feature type="domain" description="TNFR-Cys" evidence="10">
    <location>
        <begin position="102"/>
        <end position="143"/>
    </location>
</feature>
<evidence type="ECO:0000256" key="5">
    <source>
        <dbReference type="ARBA" id="ARBA00023180"/>
    </source>
</evidence>
<dbReference type="GO" id="GO:0051402">
    <property type="term" value="P:neuron apoptotic process"/>
    <property type="evidence" value="ECO:0007669"/>
    <property type="project" value="TreeGrafter"/>
</dbReference>
<dbReference type="OrthoDB" id="8933063at2759"/>
<accession>A0A9Q0YA01</accession>
<dbReference type="GO" id="GO:0006959">
    <property type="term" value="P:humoral immune response"/>
    <property type="evidence" value="ECO:0007669"/>
    <property type="project" value="TreeGrafter"/>
</dbReference>
<dbReference type="GO" id="GO:0002250">
    <property type="term" value="P:adaptive immune response"/>
    <property type="evidence" value="ECO:0007669"/>
    <property type="project" value="TreeGrafter"/>
</dbReference>
<dbReference type="Pfam" id="PF00531">
    <property type="entry name" value="Death"/>
    <property type="match status" value="1"/>
</dbReference>
<gene>
    <name evidence="11" type="ORF">JRQ81_001976</name>
</gene>
<feature type="region of interest" description="Disordered" evidence="7">
    <location>
        <begin position="514"/>
        <end position="541"/>
    </location>
</feature>
<feature type="region of interest" description="Disordered" evidence="7">
    <location>
        <begin position="387"/>
        <end position="408"/>
    </location>
</feature>
<evidence type="ECO:0000256" key="6">
    <source>
        <dbReference type="PROSITE-ProRule" id="PRU00206"/>
    </source>
</evidence>
<feature type="compositionally biased region" description="Polar residues" evidence="7">
    <location>
        <begin position="282"/>
        <end position="304"/>
    </location>
</feature>
<dbReference type="InterPro" id="IPR022330">
    <property type="entry name" value="TNFR_21"/>
</dbReference>
<keyword evidence="2" id="KW-0732">Signal</keyword>
<dbReference type="FunFam" id="2.10.50.10:FF:000011">
    <property type="entry name" value="Tumor necrosis factor receptor superfamily member 21"/>
    <property type="match status" value="1"/>
</dbReference>
<dbReference type="SUPFAM" id="SSF47986">
    <property type="entry name" value="DEATH domain"/>
    <property type="match status" value="1"/>
</dbReference>